<keyword evidence="7" id="KW-0927">Auxin signaling pathway</keyword>
<evidence type="ECO:0000313" key="9">
    <source>
        <dbReference type="EMBL" id="KAG2576298.1"/>
    </source>
</evidence>
<dbReference type="GO" id="GO:0005886">
    <property type="term" value="C:plasma membrane"/>
    <property type="evidence" value="ECO:0007669"/>
    <property type="project" value="TreeGrafter"/>
</dbReference>
<dbReference type="GO" id="GO:0009734">
    <property type="term" value="P:auxin-activated signaling pathway"/>
    <property type="evidence" value="ECO:0007669"/>
    <property type="project" value="UniProtKB-KW"/>
</dbReference>
<dbReference type="GO" id="GO:0010329">
    <property type="term" value="F:auxin efflux transmembrane transporter activity"/>
    <property type="evidence" value="ECO:0007669"/>
    <property type="project" value="TreeGrafter"/>
</dbReference>
<evidence type="ECO:0008006" key="11">
    <source>
        <dbReference type="Google" id="ProtNLM"/>
    </source>
</evidence>
<keyword evidence="4 8" id="KW-0812">Transmembrane</keyword>
<gene>
    <name evidence="9" type="ORF">PVAP13_6NG016229</name>
</gene>
<proteinExistence type="inferred from homology"/>
<feature type="transmembrane region" description="Helical" evidence="8">
    <location>
        <begin position="329"/>
        <end position="348"/>
    </location>
</feature>
<dbReference type="AlphaFoldDB" id="A0A8T0QTA6"/>
<evidence type="ECO:0000256" key="5">
    <source>
        <dbReference type="ARBA" id="ARBA00022989"/>
    </source>
</evidence>
<comment type="caution">
    <text evidence="9">The sequence shown here is derived from an EMBL/GenBank/DDBJ whole genome shotgun (WGS) entry which is preliminary data.</text>
</comment>
<feature type="transmembrane region" description="Helical" evidence="8">
    <location>
        <begin position="152"/>
        <end position="171"/>
    </location>
</feature>
<evidence type="ECO:0000256" key="7">
    <source>
        <dbReference type="ARBA" id="ARBA00023294"/>
    </source>
</evidence>
<dbReference type="GO" id="GO:0005783">
    <property type="term" value="C:endoplasmic reticulum"/>
    <property type="evidence" value="ECO:0007669"/>
    <property type="project" value="TreeGrafter"/>
</dbReference>
<accession>A0A8T0QTA6</accession>
<evidence type="ECO:0000313" key="10">
    <source>
        <dbReference type="Proteomes" id="UP000823388"/>
    </source>
</evidence>
<feature type="transmembrane region" description="Helical" evidence="8">
    <location>
        <begin position="71"/>
        <end position="92"/>
    </location>
</feature>
<comment type="similarity">
    <text evidence="2">Belongs to the auxin efflux carrier (TC 2.A.69.1) family.</text>
</comment>
<keyword evidence="5 8" id="KW-1133">Transmembrane helix</keyword>
<keyword evidence="10" id="KW-1185">Reference proteome</keyword>
<organism evidence="9 10">
    <name type="scientific">Panicum virgatum</name>
    <name type="common">Blackwell switchgrass</name>
    <dbReference type="NCBI Taxonomy" id="38727"/>
    <lineage>
        <taxon>Eukaryota</taxon>
        <taxon>Viridiplantae</taxon>
        <taxon>Streptophyta</taxon>
        <taxon>Embryophyta</taxon>
        <taxon>Tracheophyta</taxon>
        <taxon>Spermatophyta</taxon>
        <taxon>Magnoliopsida</taxon>
        <taxon>Liliopsida</taxon>
        <taxon>Poales</taxon>
        <taxon>Poaceae</taxon>
        <taxon>PACMAD clade</taxon>
        <taxon>Panicoideae</taxon>
        <taxon>Panicodae</taxon>
        <taxon>Paniceae</taxon>
        <taxon>Panicinae</taxon>
        <taxon>Panicum</taxon>
        <taxon>Panicum sect. Hiantes</taxon>
    </lineage>
</organism>
<sequence length="452" mass="48260">MIPGSAVYHVVEAMAPLYTAAVLGYASVRWLKAFSDEQCAGINHFVALYAVPVLIFHMVSTNDPYHMNERLIAADTLQKAIMLLALTAWAFWSHYRGRRGGGAKDDGAAPPSPIKWVVTNFSVASLPNTIIMGVPLLDGMYGSVSGGLMKQIVVMQFCIWYNVVIFLYEFMAARDSSAKISPVSVAAAAAAGNRDRIGENGGSIHAEGSRHQVVVNIEITEVAAAAAAAASPAAPDSRAAEETAAAAAVAKELTADADANNAKAAEEVPAVPPPAPAQQVPPVMHVVWMAVKKLLQIPNTYASFLGLIWSLMAFKIGFSMPKIVDDSLFVIYTTAVGLSMFASGTFIARQSRFVPCGYTIASLSMVLKFLIGPVIMLLVSLAIGMHGTLLHIAVVQAALPLAVTSFVYAEEYKVHADIMSTGLYVLIHRESVLVGALHAHLRNNSYISRSFL</sequence>
<dbReference type="Proteomes" id="UP000823388">
    <property type="component" value="Chromosome 6N"/>
</dbReference>
<reference evidence="9" key="1">
    <citation type="submission" date="2020-05" db="EMBL/GenBank/DDBJ databases">
        <title>WGS assembly of Panicum virgatum.</title>
        <authorList>
            <person name="Lovell J.T."/>
            <person name="Jenkins J."/>
            <person name="Shu S."/>
            <person name="Juenger T.E."/>
            <person name="Schmutz J."/>
        </authorList>
    </citation>
    <scope>NUCLEOTIDE SEQUENCE</scope>
    <source>
        <strain evidence="9">AP13</strain>
    </source>
</reference>
<dbReference type="EMBL" id="CM029048">
    <property type="protein sequence ID" value="KAG2576298.1"/>
    <property type="molecule type" value="Genomic_DNA"/>
</dbReference>
<dbReference type="GO" id="GO:0009926">
    <property type="term" value="P:auxin polar transport"/>
    <property type="evidence" value="ECO:0007669"/>
    <property type="project" value="TreeGrafter"/>
</dbReference>
<evidence type="ECO:0000256" key="6">
    <source>
        <dbReference type="ARBA" id="ARBA00023136"/>
    </source>
</evidence>
<dbReference type="PANTHER" id="PTHR31752:SF45">
    <property type="entry name" value="AUXIN EFFLUX CARRIER COMPONENT 9-RELATED"/>
    <property type="match status" value="1"/>
</dbReference>
<keyword evidence="6 8" id="KW-0472">Membrane</keyword>
<evidence type="ECO:0000256" key="8">
    <source>
        <dbReference type="SAM" id="Phobius"/>
    </source>
</evidence>
<comment type="subcellular location">
    <subcellularLocation>
        <location evidence="1">Membrane</location>
        <topology evidence="1">Multi-pass membrane protein</topology>
    </subcellularLocation>
</comment>
<name>A0A8T0QTA6_PANVG</name>
<protein>
    <recommendedName>
        <fullName evidence="11">Auxin efflux carrier component</fullName>
    </recommendedName>
</protein>
<feature type="transmembrane region" description="Helical" evidence="8">
    <location>
        <begin position="113"/>
        <end position="132"/>
    </location>
</feature>
<dbReference type="PANTHER" id="PTHR31752">
    <property type="entry name" value="AUXIN EFFLUX CARRIER COMPONENT 1B-RELATED"/>
    <property type="match status" value="1"/>
</dbReference>
<feature type="transmembrane region" description="Helical" evidence="8">
    <location>
        <begin position="299"/>
        <end position="317"/>
    </location>
</feature>
<feature type="transmembrane region" description="Helical" evidence="8">
    <location>
        <begin position="389"/>
        <end position="409"/>
    </location>
</feature>
<dbReference type="InterPro" id="IPR004776">
    <property type="entry name" value="Mem_transp_PIN-like"/>
</dbReference>
<dbReference type="InterPro" id="IPR051107">
    <property type="entry name" value="Auxin_Efflux_Carrier"/>
</dbReference>
<evidence type="ECO:0000256" key="3">
    <source>
        <dbReference type="ARBA" id="ARBA00022448"/>
    </source>
</evidence>
<feature type="transmembrane region" description="Helical" evidence="8">
    <location>
        <begin position="6"/>
        <end position="28"/>
    </location>
</feature>
<feature type="transmembrane region" description="Helical" evidence="8">
    <location>
        <begin position="40"/>
        <end position="59"/>
    </location>
</feature>
<feature type="transmembrane region" description="Helical" evidence="8">
    <location>
        <begin position="360"/>
        <end position="383"/>
    </location>
</feature>
<dbReference type="Pfam" id="PF03547">
    <property type="entry name" value="Mem_trans"/>
    <property type="match status" value="2"/>
</dbReference>
<keyword evidence="3" id="KW-0813">Transport</keyword>
<evidence type="ECO:0000256" key="1">
    <source>
        <dbReference type="ARBA" id="ARBA00004141"/>
    </source>
</evidence>
<evidence type="ECO:0000256" key="4">
    <source>
        <dbReference type="ARBA" id="ARBA00022692"/>
    </source>
</evidence>
<evidence type="ECO:0000256" key="2">
    <source>
        <dbReference type="ARBA" id="ARBA00009177"/>
    </source>
</evidence>